<dbReference type="Pfam" id="PF02073">
    <property type="entry name" value="Peptidase_M29"/>
    <property type="match status" value="1"/>
</dbReference>
<dbReference type="PANTHER" id="PTHR34448">
    <property type="entry name" value="AMINOPEPTIDASE"/>
    <property type="match status" value="1"/>
</dbReference>
<comment type="cofactor">
    <cofactor evidence="1">
        <name>Co(2+)</name>
        <dbReference type="ChEBI" id="CHEBI:48828"/>
    </cofactor>
</comment>
<evidence type="ECO:0000256" key="3">
    <source>
        <dbReference type="ARBA" id="ARBA00001947"/>
    </source>
</evidence>
<dbReference type="PANTHER" id="PTHR34448:SF3">
    <property type="entry name" value="AMINOPEPTIDASE AMPS"/>
    <property type="match status" value="1"/>
</dbReference>
<organism evidence="10 11">
    <name type="scientific">Actinoplanes siamensis</name>
    <dbReference type="NCBI Taxonomy" id="1223317"/>
    <lineage>
        <taxon>Bacteria</taxon>
        <taxon>Bacillati</taxon>
        <taxon>Actinomycetota</taxon>
        <taxon>Actinomycetes</taxon>
        <taxon>Micromonosporales</taxon>
        <taxon>Micromonosporaceae</taxon>
        <taxon>Actinoplanes</taxon>
    </lineage>
</organism>
<dbReference type="GO" id="GO:0006508">
    <property type="term" value="P:proteolysis"/>
    <property type="evidence" value="ECO:0007669"/>
    <property type="project" value="UniProtKB-KW"/>
</dbReference>
<evidence type="ECO:0000256" key="4">
    <source>
        <dbReference type="ARBA" id="ARBA00008236"/>
    </source>
</evidence>
<reference evidence="10" key="1">
    <citation type="submission" date="2021-01" db="EMBL/GenBank/DDBJ databases">
        <title>Whole genome shotgun sequence of Actinoplanes siamensis NBRC 109076.</title>
        <authorList>
            <person name="Komaki H."/>
            <person name="Tamura T."/>
        </authorList>
    </citation>
    <scope>NUCLEOTIDE SEQUENCE</scope>
    <source>
        <strain evidence="10">NBRC 109076</strain>
    </source>
</reference>
<keyword evidence="6" id="KW-0645">Protease</keyword>
<dbReference type="GO" id="GO:0004177">
    <property type="term" value="F:aminopeptidase activity"/>
    <property type="evidence" value="ECO:0007669"/>
    <property type="project" value="UniProtKB-KW"/>
</dbReference>
<comment type="caution">
    <text evidence="10">The sequence shown here is derived from an EMBL/GenBank/DDBJ whole genome shotgun (WGS) entry which is preliminary data.</text>
</comment>
<comment type="cofactor">
    <cofactor evidence="3">
        <name>Zn(2+)</name>
        <dbReference type="ChEBI" id="CHEBI:29105"/>
    </cofactor>
</comment>
<evidence type="ECO:0000313" key="10">
    <source>
        <dbReference type="EMBL" id="GIF03575.1"/>
    </source>
</evidence>
<keyword evidence="9" id="KW-0482">Metalloprotease</keyword>
<dbReference type="GO" id="GO:0046872">
    <property type="term" value="F:metal ion binding"/>
    <property type="evidence" value="ECO:0007669"/>
    <property type="project" value="UniProtKB-KW"/>
</dbReference>
<dbReference type="InterPro" id="IPR035097">
    <property type="entry name" value="M29_N-terminal"/>
</dbReference>
<evidence type="ECO:0000256" key="6">
    <source>
        <dbReference type="ARBA" id="ARBA00022670"/>
    </source>
</evidence>
<dbReference type="PRINTS" id="PR00919">
    <property type="entry name" value="THERMOPTASE"/>
</dbReference>
<dbReference type="InterPro" id="IPR052170">
    <property type="entry name" value="M29_Exopeptidase"/>
</dbReference>
<evidence type="ECO:0000256" key="1">
    <source>
        <dbReference type="ARBA" id="ARBA00001941"/>
    </source>
</evidence>
<comment type="cofactor">
    <cofactor evidence="2">
        <name>Mg(2+)</name>
        <dbReference type="ChEBI" id="CHEBI:18420"/>
    </cofactor>
</comment>
<comment type="similarity">
    <text evidence="4">Belongs to the peptidase M29 family.</text>
</comment>
<dbReference type="GO" id="GO:0008237">
    <property type="term" value="F:metallopeptidase activity"/>
    <property type="evidence" value="ECO:0007669"/>
    <property type="project" value="UniProtKB-KW"/>
</dbReference>
<keyword evidence="11" id="KW-1185">Reference proteome</keyword>
<keyword evidence="5 10" id="KW-0031">Aminopeptidase</keyword>
<proteinExistence type="inferred from homology"/>
<dbReference type="InterPro" id="IPR000787">
    <property type="entry name" value="Peptidase_M29"/>
</dbReference>
<keyword evidence="7" id="KW-0479">Metal-binding</keyword>
<evidence type="ECO:0000256" key="9">
    <source>
        <dbReference type="ARBA" id="ARBA00023049"/>
    </source>
</evidence>
<evidence type="ECO:0000256" key="8">
    <source>
        <dbReference type="ARBA" id="ARBA00022801"/>
    </source>
</evidence>
<accession>A0A919N388</accession>
<dbReference type="Proteomes" id="UP000629619">
    <property type="component" value="Unassembled WGS sequence"/>
</dbReference>
<dbReference type="EMBL" id="BOMW01000012">
    <property type="protein sequence ID" value="GIF03575.1"/>
    <property type="molecule type" value="Genomic_DNA"/>
</dbReference>
<sequence>MDQIERFADVVVRAGVNVQPGQGVVLNTDTAHLEIARAVVQAAYAAGAAWVEPIWSDGPMRRSEVDHASLDQLRASRPWALERIREWGAQGAAWITLVGDADPHVLDGADPVKAAARRAGESLARRDVVMGKLRWTAVGAPNPGWASQIFGEPDLDRLWQAVAIAMRLDQDDPVAAWQRRSATLAERGAALDALELTEIRYQGEGTDLTVGLIPGCHWTGGGMLDRDGIAYLPNIPTEEVFTSPDRRRADGVLRVTKPLALAGRLVTGLRLTFEGGRITSVAADEGADIVEAQLATDEGARHLGEVSLVDRESRIAKAGIVFHNTLFDENAGCHVAWGQSFPFAVPGGVAMSPEQRAGLGLNTSGVHTDVVIGGAGISVTGTGPKGTIDIIRDDEWVLE</sequence>
<dbReference type="SUPFAM" id="SSF144052">
    <property type="entry name" value="Thermophilic metalloprotease-like"/>
    <property type="match status" value="1"/>
</dbReference>
<gene>
    <name evidence="10" type="primary">ampS</name>
    <name evidence="10" type="ORF">Asi03nite_11130</name>
</gene>
<evidence type="ECO:0000313" key="11">
    <source>
        <dbReference type="Proteomes" id="UP000629619"/>
    </source>
</evidence>
<evidence type="ECO:0000256" key="7">
    <source>
        <dbReference type="ARBA" id="ARBA00022723"/>
    </source>
</evidence>
<dbReference type="AlphaFoldDB" id="A0A919N388"/>
<keyword evidence="8" id="KW-0378">Hydrolase</keyword>
<protein>
    <submittedName>
        <fullName evidence="10">Aminopeptidase</fullName>
    </submittedName>
</protein>
<dbReference type="RefSeq" id="WP_203677287.1">
    <property type="nucleotide sequence ID" value="NZ_BOMW01000012.1"/>
</dbReference>
<name>A0A919N388_9ACTN</name>
<evidence type="ECO:0000256" key="2">
    <source>
        <dbReference type="ARBA" id="ARBA00001946"/>
    </source>
</evidence>
<dbReference type="Gene3D" id="3.40.1830.10">
    <property type="entry name" value="Thermophilic metalloprotease (M29)"/>
    <property type="match status" value="1"/>
</dbReference>
<evidence type="ECO:0000256" key="5">
    <source>
        <dbReference type="ARBA" id="ARBA00022438"/>
    </source>
</evidence>